<evidence type="ECO:0000313" key="4">
    <source>
        <dbReference type="Proteomes" id="UP001303160"/>
    </source>
</evidence>
<sequence length="766" mass="87240">MEKATGDGSEEAPNGNSSNDIDLNDGGGVNIERQGEGAQQRAFITGTGGDTGSFLTPEQEPSTRARSRTASVKSRITVNDLGERLFQKVHCETSGRAPEVALPTSDKRPLVVRLCSLRCPQEARETEKQFFPWGSVEALITKQEVVDVLRAEPCLLQPDRAEYYASQICHPQRYGDNRLSHSGYRKIFAILVIIRRIDDILLFVEEKICDGHLPLEAKSTEHGQFEMRLRGKEEEKLNWLSHWDDTLGHEEFEEKQWTMLVPYFAKEEGHSARLWELSKKSILPWLPRSEGRQHEGGYSWVSKVEIHPHHHNFNQLQDCMVSGNFFAVKHLKAQFEDDAANSSLNLASGSVERVNGATPQIKLPTENTDTENIRDTQNIKSEFEHEIDTLNRLSHRPHAHLITLLAAYQLGNECYMIFPWAESDLKAMWQARQPSPPLEKRSMEWFLGQCLGLSQGLNHIHQSRPTPTPGEEEKMLGRIFGRHGDIKPENILYFWNSKDSTDRGKLVITDFGLTRFHGDKTKTYLRKNKPPATPTYRPPESDITSSPISQSYDIWSFGCVLLEFVTWYLGGWDLVKSFVKKRKLINPLMNNWHTDQFFEILQESESSDTVFSRVKKEIFEFVNELHSHPSCCDILHDMLEFIMKKMVISEMKVMSQTNSSRGVVSRVTVDLRGQKHSASDLNLMRAPCSDVVDEFHKLSQKLAKSPSMLKATPRPLQTVEIPPSVEIQGYPVGIRRAELPKNHGGKTVKVEDVLRSVSQQRKNTHP</sequence>
<dbReference type="PROSITE" id="PS50011">
    <property type="entry name" value="PROTEIN_KINASE_DOM"/>
    <property type="match status" value="1"/>
</dbReference>
<dbReference type="EMBL" id="MU863902">
    <property type="protein sequence ID" value="KAK4201886.1"/>
    <property type="molecule type" value="Genomic_DNA"/>
</dbReference>
<evidence type="ECO:0000313" key="3">
    <source>
        <dbReference type="EMBL" id="KAK4201886.1"/>
    </source>
</evidence>
<dbReference type="SMART" id="SM00220">
    <property type="entry name" value="S_TKc"/>
    <property type="match status" value="1"/>
</dbReference>
<dbReference type="SUPFAM" id="SSF56112">
    <property type="entry name" value="Protein kinase-like (PK-like)"/>
    <property type="match status" value="1"/>
</dbReference>
<dbReference type="Gene3D" id="1.10.510.10">
    <property type="entry name" value="Transferase(Phosphotransferase) domain 1"/>
    <property type="match status" value="1"/>
</dbReference>
<dbReference type="PANTHER" id="PTHR24359:SF37">
    <property type="entry name" value="PROTEIN KINASE DOMAIN-CONTAINING PROTEIN"/>
    <property type="match status" value="1"/>
</dbReference>
<reference evidence="3" key="1">
    <citation type="journal article" date="2023" name="Mol. Phylogenet. Evol.">
        <title>Genome-scale phylogeny and comparative genomics of the fungal order Sordariales.</title>
        <authorList>
            <person name="Hensen N."/>
            <person name="Bonometti L."/>
            <person name="Westerberg I."/>
            <person name="Brannstrom I.O."/>
            <person name="Guillou S."/>
            <person name="Cros-Aarteil S."/>
            <person name="Calhoun S."/>
            <person name="Haridas S."/>
            <person name="Kuo A."/>
            <person name="Mondo S."/>
            <person name="Pangilinan J."/>
            <person name="Riley R."/>
            <person name="LaButti K."/>
            <person name="Andreopoulos B."/>
            <person name="Lipzen A."/>
            <person name="Chen C."/>
            <person name="Yan M."/>
            <person name="Daum C."/>
            <person name="Ng V."/>
            <person name="Clum A."/>
            <person name="Steindorff A."/>
            <person name="Ohm R.A."/>
            <person name="Martin F."/>
            <person name="Silar P."/>
            <person name="Natvig D.O."/>
            <person name="Lalanne C."/>
            <person name="Gautier V."/>
            <person name="Ament-Velasquez S.L."/>
            <person name="Kruys A."/>
            <person name="Hutchinson M.I."/>
            <person name="Powell A.J."/>
            <person name="Barry K."/>
            <person name="Miller A.N."/>
            <person name="Grigoriev I.V."/>
            <person name="Debuchy R."/>
            <person name="Gladieux P."/>
            <person name="Hiltunen Thoren M."/>
            <person name="Johannesson H."/>
        </authorList>
    </citation>
    <scope>NUCLEOTIDE SEQUENCE</scope>
    <source>
        <strain evidence="3">CBS 315.58</strain>
    </source>
</reference>
<feature type="compositionally biased region" description="Polar residues" evidence="1">
    <location>
        <begin position="53"/>
        <end position="72"/>
    </location>
</feature>
<reference evidence="3" key="2">
    <citation type="submission" date="2023-05" db="EMBL/GenBank/DDBJ databases">
        <authorList>
            <consortium name="Lawrence Berkeley National Laboratory"/>
            <person name="Steindorff A."/>
            <person name="Hensen N."/>
            <person name="Bonometti L."/>
            <person name="Westerberg I."/>
            <person name="Brannstrom I.O."/>
            <person name="Guillou S."/>
            <person name="Cros-Aarteil S."/>
            <person name="Calhoun S."/>
            <person name="Haridas S."/>
            <person name="Kuo A."/>
            <person name="Mondo S."/>
            <person name="Pangilinan J."/>
            <person name="Riley R."/>
            <person name="Labutti K."/>
            <person name="Andreopoulos B."/>
            <person name="Lipzen A."/>
            <person name="Chen C."/>
            <person name="Yanf M."/>
            <person name="Daum C."/>
            <person name="Ng V."/>
            <person name="Clum A."/>
            <person name="Ohm R."/>
            <person name="Martin F."/>
            <person name="Silar P."/>
            <person name="Natvig D."/>
            <person name="Lalanne C."/>
            <person name="Gautier V."/>
            <person name="Ament-Velasquez S.L."/>
            <person name="Kruys A."/>
            <person name="Hutchinson M.I."/>
            <person name="Powell A.J."/>
            <person name="Barry K."/>
            <person name="Miller A.N."/>
            <person name="Grigoriev I.V."/>
            <person name="Debuchy R."/>
            <person name="Gladieux P."/>
            <person name="Thoren M.H."/>
            <person name="Johannesson H."/>
        </authorList>
    </citation>
    <scope>NUCLEOTIDE SEQUENCE</scope>
    <source>
        <strain evidence="3">CBS 315.58</strain>
    </source>
</reference>
<dbReference type="AlphaFoldDB" id="A0AAN6XLN1"/>
<evidence type="ECO:0000259" key="2">
    <source>
        <dbReference type="PROSITE" id="PS50011"/>
    </source>
</evidence>
<dbReference type="Pfam" id="PF00069">
    <property type="entry name" value="Pkinase"/>
    <property type="match status" value="1"/>
</dbReference>
<name>A0AAN6XLN1_9PEZI</name>
<organism evidence="3 4">
    <name type="scientific">Triangularia verruculosa</name>
    <dbReference type="NCBI Taxonomy" id="2587418"/>
    <lineage>
        <taxon>Eukaryota</taxon>
        <taxon>Fungi</taxon>
        <taxon>Dikarya</taxon>
        <taxon>Ascomycota</taxon>
        <taxon>Pezizomycotina</taxon>
        <taxon>Sordariomycetes</taxon>
        <taxon>Sordariomycetidae</taxon>
        <taxon>Sordariales</taxon>
        <taxon>Podosporaceae</taxon>
        <taxon>Triangularia</taxon>
    </lineage>
</organism>
<dbReference type="PANTHER" id="PTHR24359">
    <property type="entry name" value="SERINE/THREONINE-PROTEIN KINASE SBK1"/>
    <property type="match status" value="1"/>
</dbReference>
<feature type="domain" description="Protein kinase" evidence="2">
    <location>
        <begin position="287"/>
        <end position="642"/>
    </location>
</feature>
<dbReference type="GO" id="GO:0004674">
    <property type="term" value="F:protein serine/threonine kinase activity"/>
    <property type="evidence" value="ECO:0007669"/>
    <property type="project" value="TreeGrafter"/>
</dbReference>
<keyword evidence="3" id="KW-0418">Kinase</keyword>
<proteinExistence type="predicted"/>
<protein>
    <submittedName>
        <fullName evidence="3">Kinase-like domain-containing protein</fullName>
    </submittedName>
</protein>
<evidence type="ECO:0000256" key="1">
    <source>
        <dbReference type="SAM" id="MobiDB-lite"/>
    </source>
</evidence>
<dbReference type="Proteomes" id="UP001303160">
    <property type="component" value="Unassembled WGS sequence"/>
</dbReference>
<dbReference type="GO" id="GO:0005524">
    <property type="term" value="F:ATP binding"/>
    <property type="evidence" value="ECO:0007669"/>
    <property type="project" value="InterPro"/>
</dbReference>
<gene>
    <name evidence="3" type="ORF">QBC40DRAFT_322767</name>
</gene>
<keyword evidence="3" id="KW-0808">Transferase</keyword>
<feature type="region of interest" description="Disordered" evidence="1">
    <location>
        <begin position="1"/>
        <end position="72"/>
    </location>
</feature>
<comment type="caution">
    <text evidence="3">The sequence shown here is derived from an EMBL/GenBank/DDBJ whole genome shotgun (WGS) entry which is preliminary data.</text>
</comment>
<keyword evidence="4" id="KW-1185">Reference proteome</keyword>
<dbReference type="CDD" id="cd00180">
    <property type="entry name" value="PKc"/>
    <property type="match status" value="1"/>
</dbReference>
<accession>A0AAN6XLN1</accession>
<dbReference type="InterPro" id="IPR000719">
    <property type="entry name" value="Prot_kinase_dom"/>
</dbReference>
<dbReference type="InterPro" id="IPR011009">
    <property type="entry name" value="Kinase-like_dom_sf"/>
</dbReference>